<sequence>YDALQHGPVHADGSGGGLLQGRQPSREPHPLLPERGTRGGGGHLHSRVSLRREPAMRGQLLRGRRILREQLSLLKTRLSLRRVWIQD</sequence>
<feature type="region of interest" description="Disordered" evidence="1">
    <location>
        <begin position="1"/>
        <end position="51"/>
    </location>
</feature>
<reference evidence="2" key="1">
    <citation type="submission" date="2020-08" db="EMBL/GenBank/DDBJ databases">
        <title>Multicomponent nature underlies the extraordinary mechanical properties of spider dragline silk.</title>
        <authorList>
            <person name="Kono N."/>
            <person name="Nakamura H."/>
            <person name="Mori M."/>
            <person name="Yoshida Y."/>
            <person name="Ohtoshi R."/>
            <person name="Malay A.D."/>
            <person name="Moran D.A.P."/>
            <person name="Tomita M."/>
            <person name="Numata K."/>
            <person name="Arakawa K."/>
        </authorList>
    </citation>
    <scope>NUCLEOTIDE SEQUENCE</scope>
</reference>
<evidence type="ECO:0000256" key="1">
    <source>
        <dbReference type="SAM" id="MobiDB-lite"/>
    </source>
</evidence>
<evidence type="ECO:0000313" key="3">
    <source>
        <dbReference type="Proteomes" id="UP000887013"/>
    </source>
</evidence>
<protein>
    <submittedName>
        <fullName evidence="2">Uncharacterized protein</fullName>
    </submittedName>
</protein>
<dbReference type="EMBL" id="BMAW01102729">
    <property type="protein sequence ID" value="GFT05667.1"/>
    <property type="molecule type" value="Genomic_DNA"/>
</dbReference>
<dbReference type="AlphaFoldDB" id="A0A8X6TDW1"/>
<gene>
    <name evidence="2" type="ORF">NPIL_10911</name>
</gene>
<accession>A0A8X6TDW1</accession>
<evidence type="ECO:0000313" key="2">
    <source>
        <dbReference type="EMBL" id="GFT05667.1"/>
    </source>
</evidence>
<organism evidence="2 3">
    <name type="scientific">Nephila pilipes</name>
    <name type="common">Giant wood spider</name>
    <name type="synonym">Nephila maculata</name>
    <dbReference type="NCBI Taxonomy" id="299642"/>
    <lineage>
        <taxon>Eukaryota</taxon>
        <taxon>Metazoa</taxon>
        <taxon>Ecdysozoa</taxon>
        <taxon>Arthropoda</taxon>
        <taxon>Chelicerata</taxon>
        <taxon>Arachnida</taxon>
        <taxon>Araneae</taxon>
        <taxon>Araneomorphae</taxon>
        <taxon>Entelegynae</taxon>
        <taxon>Araneoidea</taxon>
        <taxon>Nephilidae</taxon>
        <taxon>Nephila</taxon>
    </lineage>
</organism>
<feature type="non-terminal residue" evidence="2">
    <location>
        <position position="1"/>
    </location>
</feature>
<dbReference type="Proteomes" id="UP000887013">
    <property type="component" value="Unassembled WGS sequence"/>
</dbReference>
<keyword evidence="3" id="KW-1185">Reference proteome</keyword>
<proteinExistence type="predicted"/>
<name>A0A8X6TDW1_NEPPI</name>
<comment type="caution">
    <text evidence="2">The sequence shown here is derived from an EMBL/GenBank/DDBJ whole genome shotgun (WGS) entry which is preliminary data.</text>
</comment>